<evidence type="ECO:0000256" key="1">
    <source>
        <dbReference type="ARBA" id="ARBA00022690"/>
    </source>
</evidence>
<keyword evidence="3" id="KW-1015">Disulfide bond</keyword>
<dbReference type="EMBL" id="JASAOG010000027">
    <property type="protein sequence ID" value="KAK0062120.1"/>
    <property type="molecule type" value="Genomic_DNA"/>
</dbReference>
<keyword evidence="6" id="KW-1185">Reference proteome</keyword>
<sequence length="57" mass="5699">QAACADFCIELYSPVCGSDGKTYSNTCFLNAASCHAGGTIKLVSHGTCSGNGGAILL</sequence>
<keyword evidence="2" id="KW-0722">Serine protease inhibitor</keyword>
<feature type="non-terminal residue" evidence="5">
    <location>
        <position position="1"/>
    </location>
</feature>
<dbReference type="GO" id="GO:0005576">
    <property type="term" value="C:extracellular region"/>
    <property type="evidence" value="ECO:0007669"/>
    <property type="project" value="TreeGrafter"/>
</dbReference>
<evidence type="ECO:0000313" key="5">
    <source>
        <dbReference type="EMBL" id="KAK0062120.1"/>
    </source>
</evidence>
<organism evidence="5 6">
    <name type="scientific">Biomphalaria pfeifferi</name>
    <name type="common">Bloodfluke planorb</name>
    <name type="synonym">Freshwater snail</name>
    <dbReference type="NCBI Taxonomy" id="112525"/>
    <lineage>
        <taxon>Eukaryota</taxon>
        <taxon>Metazoa</taxon>
        <taxon>Spiralia</taxon>
        <taxon>Lophotrochozoa</taxon>
        <taxon>Mollusca</taxon>
        <taxon>Gastropoda</taxon>
        <taxon>Heterobranchia</taxon>
        <taxon>Euthyneura</taxon>
        <taxon>Panpulmonata</taxon>
        <taxon>Hygrophila</taxon>
        <taxon>Lymnaeoidea</taxon>
        <taxon>Planorbidae</taxon>
        <taxon>Biomphalaria</taxon>
    </lineage>
</organism>
<dbReference type="GO" id="GO:0004867">
    <property type="term" value="F:serine-type endopeptidase inhibitor activity"/>
    <property type="evidence" value="ECO:0007669"/>
    <property type="project" value="UniProtKB-KW"/>
</dbReference>
<evidence type="ECO:0000259" key="4">
    <source>
        <dbReference type="PROSITE" id="PS51465"/>
    </source>
</evidence>
<dbReference type="PANTHER" id="PTHR10913">
    <property type="entry name" value="FOLLISTATIN-RELATED"/>
    <property type="match status" value="1"/>
</dbReference>
<evidence type="ECO:0000256" key="2">
    <source>
        <dbReference type="ARBA" id="ARBA00022900"/>
    </source>
</evidence>
<keyword evidence="1" id="KW-0646">Protease inhibitor</keyword>
<dbReference type="Gene3D" id="3.30.60.30">
    <property type="match status" value="1"/>
</dbReference>
<dbReference type="SMART" id="SM00280">
    <property type="entry name" value="KAZAL"/>
    <property type="match status" value="1"/>
</dbReference>
<name>A0AAD8FF55_BIOPF</name>
<proteinExistence type="predicted"/>
<protein>
    <submittedName>
        <fullName evidence="5">Turripeptide OL11</fullName>
    </submittedName>
</protein>
<comment type="caution">
    <text evidence="5">The sequence shown here is derived from an EMBL/GenBank/DDBJ whole genome shotgun (WGS) entry which is preliminary data.</text>
</comment>
<dbReference type="InterPro" id="IPR002350">
    <property type="entry name" value="Kazal_dom"/>
</dbReference>
<evidence type="ECO:0000313" key="6">
    <source>
        <dbReference type="Proteomes" id="UP001233172"/>
    </source>
</evidence>
<gene>
    <name evidence="5" type="ORF">Bpfe_008613</name>
</gene>
<reference evidence="5" key="2">
    <citation type="submission" date="2023-04" db="EMBL/GenBank/DDBJ databases">
        <authorList>
            <person name="Bu L."/>
            <person name="Lu L."/>
            <person name="Laidemitt M.R."/>
            <person name="Zhang S.M."/>
            <person name="Mutuku M."/>
            <person name="Mkoji G."/>
            <person name="Steinauer M."/>
            <person name="Loker E.S."/>
        </authorList>
    </citation>
    <scope>NUCLEOTIDE SEQUENCE</scope>
    <source>
        <strain evidence="5">KasaAsao</strain>
        <tissue evidence="5">Whole Snail</tissue>
    </source>
</reference>
<accession>A0AAD8FF55</accession>
<feature type="domain" description="Kazal-like" evidence="4">
    <location>
        <begin position="1"/>
        <end position="50"/>
    </location>
</feature>
<dbReference type="CDD" id="cd00104">
    <property type="entry name" value="KAZAL_FS"/>
    <property type="match status" value="1"/>
</dbReference>
<dbReference type="Proteomes" id="UP001233172">
    <property type="component" value="Unassembled WGS sequence"/>
</dbReference>
<dbReference type="Pfam" id="PF00050">
    <property type="entry name" value="Kazal_1"/>
    <property type="match status" value="1"/>
</dbReference>
<dbReference type="PROSITE" id="PS51465">
    <property type="entry name" value="KAZAL_2"/>
    <property type="match status" value="1"/>
</dbReference>
<dbReference type="InterPro" id="IPR050653">
    <property type="entry name" value="Prot_Inhib_GrowthFact_Antg"/>
</dbReference>
<dbReference type="PANTHER" id="PTHR10913:SF45">
    <property type="entry name" value="FOLLISTATIN, ISOFORM A-RELATED"/>
    <property type="match status" value="1"/>
</dbReference>
<evidence type="ECO:0000256" key="3">
    <source>
        <dbReference type="ARBA" id="ARBA00023157"/>
    </source>
</evidence>
<reference evidence="5" key="1">
    <citation type="journal article" date="2023" name="PLoS Negl. Trop. Dis.">
        <title>A genome sequence for Biomphalaria pfeifferi, the major vector snail for the human-infecting parasite Schistosoma mansoni.</title>
        <authorList>
            <person name="Bu L."/>
            <person name="Lu L."/>
            <person name="Laidemitt M.R."/>
            <person name="Zhang S.M."/>
            <person name="Mutuku M."/>
            <person name="Mkoji G."/>
            <person name="Steinauer M."/>
            <person name="Loker E.S."/>
        </authorList>
    </citation>
    <scope>NUCLEOTIDE SEQUENCE</scope>
    <source>
        <strain evidence="5">KasaAsao</strain>
    </source>
</reference>
<dbReference type="SUPFAM" id="SSF100895">
    <property type="entry name" value="Kazal-type serine protease inhibitors"/>
    <property type="match status" value="1"/>
</dbReference>
<dbReference type="AlphaFoldDB" id="A0AAD8FF55"/>
<dbReference type="InterPro" id="IPR036058">
    <property type="entry name" value="Kazal_dom_sf"/>
</dbReference>